<dbReference type="InterPro" id="IPR000700">
    <property type="entry name" value="PAS-assoc_C"/>
</dbReference>
<protein>
    <submittedName>
        <fullName evidence="4">EAL domain-containing protein</fullName>
    </submittedName>
</protein>
<dbReference type="InterPro" id="IPR035919">
    <property type="entry name" value="EAL_sf"/>
</dbReference>
<organism evidence="4 5">
    <name type="scientific">Vibrio ziniensis</name>
    <dbReference type="NCBI Taxonomy" id="2711221"/>
    <lineage>
        <taxon>Bacteria</taxon>
        <taxon>Pseudomonadati</taxon>
        <taxon>Pseudomonadota</taxon>
        <taxon>Gammaproteobacteria</taxon>
        <taxon>Vibrionales</taxon>
        <taxon>Vibrionaceae</taxon>
        <taxon>Vibrio</taxon>
    </lineage>
</organism>
<dbReference type="NCBIfam" id="TIGR00229">
    <property type="entry name" value="sensory_box"/>
    <property type="match status" value="1"/>
</dbReference>
<dbReference type="CDD" id="cd00130">
    <property type="entry name" value="PAS"/>
    <property type="match status" value="1"/>
</dbReference>
<dbReference type="Pfam" id="PF00563">
    <property type="entry name" value="EAL"/>
    <property type="match status" value="1"/>
</dbReference>
<dbReference type="Gene3D" id="3.30.450.20">
    <property type="entry name" value="PAS domain"/>
    <property type="match status" value="1"/>
</dbReference>
<dbReference type="InterPro" id="IPR013655">
    <property type="entry name" value="PAS_fold_3"/>
</dbReference>
<dbReference type="AlphaFoldDB" id="A0A6G7CNG8"/>
<feature type="domain" description="PAC" evidence="2">
    <location>
        <begin position="80"/>
        <end position="130"/>
    </location>
</feature>
<dbReference type="InterPro" id="IPR001633">
    <property type="entry name" value="EAL_dom"/>
</dbReference>
<dbReference type="SUPFAM" id="SSF141868">
    <property type="entry name" value="EAL domain-like"/>
    <property type="match status" value="1"/>
</dbReference>
<dbReference type="InterPro" id="IPR043128">
    <property type="entry name" value="Rev_trsase/Diguanyl_cyclase"/>
</dbReference>
<evidence type="ECO:0000259" key="2">
    <source>
        <dbReference type="PROSITE" id="PS50113"/>
    </source>
</evidence>
<dbReference type="PROSITE" id="PS50112">
    <property type="entry name" value="PAS"/>
    <property type="match status" value="1"/>
</dbReference>
<feature type="domain" description="PAS" evidence="1">
    <location>
        <begin position="5"/>
        <end position="74"/>
    </location>
</feature>
<evidence type="ECO:0000259" key="3">
    <source>
        <dbReference type="PROSITE" id="PS50883"/>
    </source>
</evidence>
<reference evidence="4 5" key="1">
    <citation type="submission" date="2020-02" db="EMBL/GenBank/DDBJ databases">
        <title>A complete genome of a marine bacterium Vibrio sp. ZWAL4003 isolated from the mangrove sediment with the ability to degrade polysaccharides.</title>
        <authorList>
            <person name="Wu J."/>
            <person name="Qu W."/>
            <person name="Zeng R."/>
        </authorList>
    </citation>
    <scope>NUCLEOTIDE SEQUENCE [LARGE SCALE GENOMIC DNA]</scope>
    <source>
        <strain evidence="4 5">ZWAL4003</strain>
    </source>
</reference>
<dbReference type="InterPro" id="IPR035965">
    <property type="entry name" value="PAS-like_dom_sf"/>
</dbReference>
<dbReference type="Gene3D" id="3.30.70.270">
    <property type="match status" value="1"/>
</dbReference>
<dbReference type="PANTHER" id="PTHR44757">
    <property type="entry name" value="DIGUANYLATE CYCLASE DGCP"/>
    <property type="match status" value="1"/>
</dbReference>
<dbReference type="SMART" id="SM00086">
    <property type="entry name" value="PAC"/>
    <property type="match status" value="1"/>
</dbReference>
<dbReference type="SMART" id="SM00267">
    <property type="entry name" value="GGDEF"/>
    <property type="match status" value="1"/>
</dbReference>
<gene>
    <name evidence="4" type="ORF">G5S32_16955</name>
</gene>
<evidence type="ECO:0000313" key="4">
    <source>
        <dbReference type="EMBL" id="QIH43677.1"/>
    </source>
</evidence>
<dbReference type="InterPro" id="IPR001610">
    <property type="entry name" value="PAC"/>
</dbReference>
<dbReference type="SUPFAM" id="SSF55785">
    <property type="entry name" value="PYP-like sensor domain (PAS domain)"/>
    <property type="match status" value="1"/>
</dbReference>
<evidence type="ECO:0000259" key="1">
    <source>
        <dbReference type="PROSITE" id="PS50112"/>
    </source>
</evidence>
<dbReference type="EMBL" id="CP049332">
    <property type="protein sequence ID" value="QIH43677.1"/>
    <property type="molecule type" value="Genomic_DNA"/>
</dbReference>
<keyword evidence="5" id="KW-1185">Reference proteome</keyword>
<dbReference type="SMART" id="SM00052">
    <property type="entry name" value="EAL"/>
    <property type="match status" value="1"/>
</dbReference>
<accession>A0A6G7CNG8</accession>
<dbReference type="PROSITE" id="PS50883">
    <property type="entry name" value="EAL"/>
    <property type="match status" value="1"/>
</dbReference>
<dbReference type="Proteomes" id="UP000503003">
    <property type="component" value="Chromosome 2"/>
</dbReference>
<dbReference type="Gene3D" id="3.20.20.450">
    <property type="entry name" value="EAL domain"/>
    <property type="match status" value="1"/>
</dbReference>
<dbReference type="SMART" id="SM00091">
    <property type="entry name" value="PAS"/>
    <property type="match status" value="1"/>
</dbReference>
<dbReference type="InterPro" id="IPR000160">
    <property type="entry name" value="GGDEF_dom"/>
</dbReference>
<feature type="domain" description="EAL" evidence="3">
    <location>
        <begin position="296"/>
        <end position="550"/>
    </location>
</feature>
<name>A0A6G7CNG8_9VIBR</name>
<dbReference type="KEGG" id="vzi:G5S32_16955"/>
<dbReference type="SUPFAM" id="SSF55073">
    <property type="entry name" value="Nucleotide cyclase"/>
    <property type="match status" value="1"/>
</dbReference>
<dbReference type="PANTHER" id="PTHR44757:SF2">
    <property type="entry name" value="BIOFILM ARCHITECTURE MAINTENANCE PROTEIN MBAA"/>
    <property type="match status" value="1"/>
</dbReference>
<dbReference type="RefSeq" id="WP_165313353.1">
    <property type="nucleotide sequence ID" value="NZ_CP049332.1"/>
</dbReference>
<dbReference type="CDD" id="cd01948">
    <property type="entry name" value="EAL"/>
    <property type="match status" value="1"/>
</dbReference>
<dbReference type="InterPro" id="IPR052155">
    <property type="entry name" value="Biofilm_reg_signaling"/>
</dbReference>
<dbReference type="InterPro" id="IPR029787">
    <property type="entry name" value="Nucleotide_cyclase"/>
</dbReference>
<evidence type="ECO:0000313" key="5">
    <source>
        <dbReference type="Proteomes" id="UP000503003"/>
    </source>
</evidence>
<dbReference type="Pfam" id="PF08447">
    <property type="entry name" value="PAS_3"/>
    <property type="match status" value="1"/>
</dbReference>
<dbReference type="PROSITE" id="PS50113">
    <property type="entry name" value="PAC"/>
    <property type="match status" value="1"/>
</dbReference>
<dbReference type="InterPro" id="IPR000014">
    <property type="entry name" value="PAS"/>
</dbReference>
<proteinExistence type="predicted"/>
<sequence length="561" mass="64491">MDELIQRRFNNMFNSAVEGLWMMTPDGQVSFYNQSFYEQFDLHSQTTLDQWTQLIHPDDRKPFCNNVNTHIQAVGDDTRVITQYRVKKKDGTYIWIEATGINQVDDSGEYMVGNHRDITEQKKLEDSIWQLAYFDKLTGLPNRDKLALDLSKRSSNVTVMTFHVSGIKSYVSQYSEFILTDFIANLLECFNMFNRYESQCYRTSLDTFSVLIGDGLSDDVLAKLAREFIQQFKSITRNNISYFGDVYIGIYVCCNRQASSDEIINSTYQTCEYAVEKSKLNWVIYNDQVKPEVSKYFYIENHIKQAIENDEITIHLQPIVDAATGHLKSFEALARWETEQFGFIRPDEFIPVAETLGLISQLGKKVFAKSADFIVQYNQKWNSNLKVHVNISALQLLKDTFPQKLLEIANDKKGRPENLVLELTESVLIDNNQQVLEGLRVLTELGFPLAMDDFGSGYSSITSIFKMPFSILKVDKDLANQSIIEQEAFEYLQFLSILCENKQMEMTIEGIETHEMAEMFAPIKASSYQGYLIAKPLPVEVAMQIDGCGYPYFKKLNKSNA</sequence>